<comment type="caution">
    <text evidence="8">The sequence shown here is derived from an EMBL/GenBank/DDBJ whole genome shotgun (WGS) entry which is preliminary data.</text>
</comment>
<dbReference type="GO" id="GO:0008270">
    <property type="term" value="F:zinc ion binding"/>
    <property type="evidence" value="ECO:0007669"/>
    <property type="project" value="UniProtKB-KW"/>
</dbReference>
<dbReference type="OrthoDB" id="434647at2759"/>
<dbReference type="Pfam" id="PF12874">
    <property type="entry name" value="zf-met"/>
    <property type="match status" value="2"/>
</dbReference>
<dbReference type="GO" id="GO:0005634">
    <property type="term" value="C:nucleus"/>
    <property type="evidence" value="ECO:0007669"/>
    <property type="project" value="UniProtKB-SubCell"/>
</dbReference>
<feature type="domain" description="Matrin-type" evidence="7">
    <location>
        <begin position="688"/>
        <end position="718"/>
    </location>
</feature>
<feature type="region of interest" description="Disordered" evidence="6">
    <location>
        <begin position="314"/>
        <end position="340"/>
    </location>
</feature>
<evidence type="ECO:0000313" key="8">
    <source>
        <dbReference type="EMBL" id="KAF3332353.1"/>
    </source>
</evidence>
<keyword evidence="9" id="KW-1185">Reference proteome</keyword>
<dbReference type="EMBL" id="SWLB01000011">
    <property type="protein sequence ID" value="KAF3332353.1"/>
    <property type="molecule type" value="Genomic_DNA"/>
</dbReference>
<sequence>MEFERRELRDDGRGASFYASSSSATRYPSDAGLSRYGIRALGSSSQRDQVRQLSYNTDSTFLETRRCSGPPGPSLQDPLPAPSYREDLELEICRDRLRERADRFELAHIRMLEAHDRRALAIAERDPYARRIPFYPALPPDNGQIQGERSKVQKDLNVGPDKGPRAGVEGPPILREEVVPHAGLDGSRSHYQPIGPVEAVCPVGPARDVRIDERSGHDPIYQNQFTGYDMLRPPQIIHELPPPLVVPVPLPVPTTQNNIGSSADTNKNRKKEYGQEVIQVKPTMSWSKWPCVWCSVNFDSKEAMDAHLKEQHQGCIGNGPSESEKVENNRNEETRPGLTVMGHDDQKEISEVSGPLTNKKIQLYMPPANLKRKSNELQKGNVVPTPENKEVAGSDTNKKIKLVLPLFCSTRKSDESNKEEVEPTPEDKEIAGSSTTKKIKPYSPPSNLGLIPNERVQTPEEKEIAGSSINRKMKLDLSPSNLKQILDEPSKEEVVQIPENKDIAGSSINRNTKLDLSPSNLKQIPDEPSKEEHIKGKRHRMNIQSQAVSHTPDWVVQNIYSTRTLDDHLQSNAHQEKLNALAYGSLKSEPANKIVAEKPVQGLSQAVAVPKLEEEKEETSKSIPMHQLDKLKEAVSQDKGNRSSSNRMVILTGHKKTAQQTLKFSNSKNGVPVIGIPKPVLVMKNGKWFCNLCEVKLINERSKEEHIKGKRHRMNLQSQAVSHTPEPNEPSAKLSWCYICNVCFTNENGLIAHINEKKHH</sequence>
<accession>A0A833VRL5</accession>
<dbReference type="SMART" id="SM00355">
    <property type="entry name" value="ZnF_C2H2"/>
    <property type="match status" value="3"/>
</dbReference>
<keyword evidence="2" id="KW-0479">Metal-binding</keyword>
<name>A0A833VRL5_9POAL</name>
<keyword evidence="3 8" id="KW-0863">Zinc-finger</keyword>
<evidence type="ECO:0000313" key="9">
    <source>
        <dbReference type="Proteomes" id="UP000623129"/>
    </source>
</evidence>
<dbReference type="PANTHER" id="PTHR47487">
    <property type="entry name" value="OS06G0651300 PROTEIN-RELATED"/>
    <property type="match status" value="1"/>
</dbReference>
<keyword evidence="4" id="KW-0862">Zinc</keyword>
<organism evidence="8 9">
    <name type="scientific">Carex littledalei</name>
    <dbReference type="NCBI Taxonomy" id="544730"/>
    <lineage>
        <taxon>Eukaryota</taxon>
        <taxon>Viridiplantae</taxon>
        <taxon>Streptophyta</taxon>
        <taxon>Embryophyta</taxon>
        <taxon>Tracheophyta</taxon>
        <taxon>Spermatophyta</taxon>
        <taxon>Magnoliopsida</taxon>
        <taxon>Liliopsida</taxon>
        <taxon>Poales</taxon>
        <taxon>Cyperaceae</taxon>
        <taxon>Cyperoideae</taxon>
        <taxon>Cariceae</taxon>
        <taxon>Carex</taxon>
        <taxon>Carex subgen. Euthyceras</taxon>
    </lineage>
</organism>
<feature type="compositionally biased region" description="Basic and acidic residues" evidence="6">
    <location>
        <begin position="1"/>
        <end position="13"/>
    </location>
</feature>
<dbReference type="InterPro" id="IPR003604">
    <property type="entry name" value="Matrin/U1-like-C_Znf_C2H2"/>
</dbReference>
<dbReference type="PROSITE" id="PS50171">
    <property type="entry name" value="ZF_MATRIN"/>
    <property type="match status" value="1"/>
</dbReference>
<evidence type="ECO:0000256" key="1">
    <source>
        <dbReference type="ARBA" id="ARBA00004123"/>
    </source>
</evidence>
<evidence type="ECO:0000259" key="7">
    <source>
        <dbReference type="PROSITE" id="PS50171"/>
    </source>
</evidence>
<evidence type="ECO:0000256" key="4">
    <source>
        <dbReference type="ARBA" id="ARBA00022833"/>
    </source>
</evidence>
<evidence type="ECO:0000256" key="2">
    <source>
        <dbReference type="ARBA" id="ARBA00022723"/>
    </source>
</evidence>
<evidence type="ECO:0000256" key="5">
    <source>
        <dbReference type="ARBA" id="ARBA00023242"/>
    </source>
</evidence>
<dbReference type="Proteomes" id="UP000623129">
    <property type="component" value="Unassembled WGS sequence"/>
</dbReference>
<feature type="region of interest" description="Disordered" evidence="6">
    <location>
        <begin position="1"/>
        <end position="30"/>
    </location>
</feature>
<proteinExistence type="predicted"/>
<feature type="compositionally biased region" description="Basic and acidic residues" evidence="6">
    <location>
        <begin position="322"/>
        <end position="335"/>
    </location>
</feature>
<comment type="subcellular location">
    <subcellularLocation>
        <location evidence="1">Nucleus</location>
    </subcellularLocation>
</comment>
<feature type="compositionally biased region" description="Basic and acidic residues" evidence="6">
    <location>
        <begin position="412"/>
        <end position="430"/>
    </location>
</feature>
<gene>
    <name evidence="8" type="ORF">FCM35_KLT01930</name>
</gene>
<feature type="region of interest" description="Disordered" evidence="6">
    <location>
        <begin position="509"/>
        <end position="530"/>
    </location>
</feature>
<dbReference type="GO" id="GO:0003676">
    <property type="term" value="F:nucleic acid binding"/>
    <property type="evidence" value="ECO:0007669"/>
    <property type="project" value="InterPro"/>
</dbReference>
<keyword evidence="5" id="KW-0539">Nucleus</keyword>
<dbReference type="PROSITE" id="PS00028">
    <property type="entry name" value="ZINC_FINGER_C2H2_1"/>
    <property type="match status" value="2"/>
</dbReference>
<protein>
    <submittedName>
        <fullName evidence="8">Zinc-finger of C2H2 type</fullName>
    </submittedName>
</protein>
<evidence type="ECO:0000256" key="3">
    <source>
        <dbReference type="ARBA" id="ARBA00022771"/>
    </source>
</evidence>
<dbReference type="InterPro" id="IPR036236">
    <property type="entry name" value="Znf_C2H2_sf"/>
</dbReference>
<dbReference type="PANTHER" id="PTHR47487:SF8">
    <property type="entry name" value="OS08G0270900 PROTEIN"/>
    <property type="match status" value="1"/>
</dbReference>
<dbReference type="InterPro" id="IPR013087">
    <property type="entry name" value="Znf_C2H2_type"/>
</dbReference>
<dbReference type="InterPro" id="IPR000690">
    <property type="entry name" value="Matrin/U1-C_Znf_C2H2"/>
</dbReference>
<evidence type="ECO:0000256" key="6">
    <source>
        <dbReference type="SAM" id="MobiDB-lite"/>
    </source>
</evidence>
<reference evidence="8" key="1">
    <citation type="submission" date="2020-01" db="EMBL/GenBank/DDBJ databases">
        <title>Genome sequence of Kobresia littledalei, the first chromosome-level genome in the family Cyperaceae.</title>
        <authorList>
            <person name="Qu G."/>
        </authorList>
    </citation>
    <scope>NUCLEOTIDE SEQUENCE</scope>
    <source>
        <strain evidence="8">C.B.Clarke</strain>
        <tissue evidence="8">Leaf</tissue>
    </source>
</reference>
<dbReference type="AlphaFoldDB" id="A0A833VRL5"/>
<dbReference type="SMART" id="SM00451">
    <property type="entry name" value="ZnF_U1"/>
    <property type="match status" value="1"/>
</dbReference>
<dbReference type="SUPFAM" id="SSF57667">
    <property type="entry name" value="beta-beta-alpha zinc fingers"/>
    <property type="match status" value="2"/>
</dbReference>
<dbReference type="Gene3D" id="3.30.160.60">
    <property type="entry name" value="Classic Zinc Finger"/>
    <property type="match status" value="1"/>
</dbReference>
<feature type="region of interest" description="Disordered" evidence="6">
    <location>
        <begin position="412"/>
        <end position="452"/>
    </location>
</feature>